<gene>
    <name evidence="1" type="ORF">IRJ18_07095</name>
</gene>
<comment type="caution">
    <text evidence="1">The sequence shown here is derived from an EMBL/GenBank/DDBJ whole genome shotgun (WGS) entry which is preliminary data.</text>
</comment>
<dbReference type="SUPFAM" id="SSF51445">
    <property type="entry name" value="(Trans)glycosidases"/>
    <property type="match status" value="1"/>
</dbReference>
<dbReference type="InterPro" id="IPR006311">
    <property type="entry name" value="TAT_signal"/>
</dbReference>
<dbReference type="EMBL" id="JADFFM010000001">
    <property type="protein sequence ID" value="MBE9666122.1"/>
    <property type="molecule type" value="Genomic_DNA"/>
</dbReference>
<organism evidence="1 2">
    <name type="scientific">Mucilaginibacter boryungensis</name>
    <dbReference type="NCBI Taxonomy" id="768480"/>
    <lineage>
        <taxon>Bacteria</taxon>
        <taxon>Pseudomonadati</taxon>
        <taxon>Bacteroidota</taxon>
        <taxon>Sphingobacteriia</taxon>
        <taxon>Sphingobacteriales</taxon>
        <taxon>Sphingobacteriaceae</taxon>
        <taxon>Mucilaginibacter</taxon>
    </lineage>
</organism>
<dbReference type="Gene3D" id="3.20.20.70">
    <property type="entry name" value="Aldolase class I"/>
    <property type="match status" value="1"/>
</dbReference>
<protein>
    <recommendedName>
        <fullName evidence="3">Alpha-galactosidase</fullName>
    </recommendedName>
</protein>
<dbReference type="RefSeq" id="WP_194105498.1">
    <property type="nucleotide sequence ID" value="NZ_JADFFM010000001.1"/>
</dbReference>
<dbReference type="InterPro" id="IPR013785">
    <property type="entry name" value="Aldolase_TIM"/>
</dbReference>
<evidence type="ECO:0000313" key="2">
    <source>
        <dbReference type="Proteomes" id="UP000632774"/>
    </source>
</evidence>
<dbReference type="PROSITE" id="PS51318">
    <property type="entry name" value="TAT"/>
    <property type="match status" value="1"/>
</dbReference>
<name>A0ABR9XFG6_9SPHI</name>
<reference evidence="1 2" key="1">
    <citation type="submission" date="2020-10" db="EMBL/GenBank/DDBJ databases">
        <title>Mucilaginibacter mali sp. nov., isolated from rhizosphere soil of apple orchard.</title>
        <authorList>
            <person name="Lee J.-S."/>
            <person name="Kim H.S."/>
            <person name="Kim J.-S."/>
        </authorList>
    </citation>
    <scope>NUCLEOTIDE SEQUENCE [LARGE SCALE GENOMIC DNA]</scope>
    <source>
        <strain evidence="1 2">KCTC 23157</strain>
    </source>
</reference>
<evidence type="ECO:0000313" key="1">
    <source>
        <dbReference type="EMBL" id="MBE9666122.1"/>
    </source>
</evidence>
<keyword evidence="2" id="KW-1185">Reference proteome</keyword>
<dbReference type="InterPro" id="IPR017853">
    <property type="entry name" value="GH"/>
</dbReference>
<evidence type="ECO:0008006" key="3">
    <source>
        <dbReference type="Google" id="ProtNLM"/>
    </source>
</evidence>
<accession>A0ABR9XFG6</accession>
<sequence>MSNESRSRRDFIKKTSLIGAAIPLAGLSNAIAVEHSSAENIVTPMSSPGGVYDISITDKKINITAGILARQIDISNNNFIIQRLRVNGTEILSGPANDFQFSIYKATPNTRPAGLKLTNEGKLIWADNSAVTDKADNQPVQWNEVCQINGKILSDRFKIVDTNINQPKPGVTRLNITALSLSANDLNGLAINVYYEIYDGYPAIRKWISVSNNSALWLKIDKLFIDDINLASEYANAIPLTPEEQGAESSIISFSNKQNTLGIIAASEIPSATRKIKKNGAMGYTDEFFEWVIGPSESFISEPVFHFAYSGDVLKTISGISTPLDRATERPFKNFLKNCVGLRGSSTALPAPIWCSYTNFLVDLTDQNMRQQADIAQRIGFITFQLDEGWAKTPSPGGSEADPARFPDFDATCKYIISKGLKLGLWISCFRGTDAKDLVAMPDGRNLPLFTNTKRGYGMSFASNWRNYFANDLAYMYGRYGMSYVKMDLTNISKGDIADGHDSRTKKESLLRGLRGLLEVNKQLAETTPELWTQVTHEIYWRTPGPPADIAVLKYACAFHTTPNTYLGAGNGSKRVSQDWPYDPLKLRADLIKSCEQARHRFFDHRGLPAYGIEFYAAHAVNVKGSLTPAVQDRQICSWLMGGPTVFAGDLSSLTDEHILHYRKRFDLLKMLQSKYDIYGHFQFSGVPVPTDTDWHWWGKLNDKGYGVVVVIRGNGGEAARFINVPWANRNKKYVVTAHFANKKLGVYSGEALINGAIKLNLPVLGQEILELSQTS</sequence>
<proteinExistence type="predicted"/>
<dbReference type="Proteomes" id="UP000632774">
    <property type="component" value="Unassembled WGS sequence"/>
</dbReference>